<feature type="compositionally biased region" description="Basic and acidic residues" evidence="1">
    <location>
        <begin position="1"/>
        <end position="10"/>
    </location>
</feature>
<organism evidence="3 4">
    <name type="scientific">Vigna unguiculata</name>
    <name type="common">Cowpea</name>
    <dbReference type="NCBI Taxonomy" id="3917"/>
    <lineage>
        <taxon>Eukaryota</taxon>
        <taxon>Viridiplantae</taxon>
        <taxon>Streptophyta</taxon>
        <taxon>Embryophyta</taxon>
        <taxon>Tracheophyta</taxon>
        <taxon>Spermatophyta</taxon>
        <taxon>Magnoliopsida</taxon>
        <taxon>eudicotyledons</taxon>
        <taxon>Gunneridae</taxon>
        <taxon>Pentapetalae</taxon>
        <taxon>rosids</taxon>
        <taxon>fabids</taxon>
        <taxon>Fabales</taxon>
        <taxon>Fabaceae</taxon>
        <taxon>Papilionoideae</taxon>
        <taxon>50 kb inversion clade</taxon>
        <taxon>NPAAA clade</taxon>
        <taxon>indigoferoid/millettioid clade</taxon>
        <taxon>Phaseoleae</taxon>
        <taxon>Vigna</taxon>
    </lineage>
</organism>
<evidence type="ECO:0000256" key="1">
    <source>
        <dbReference type="SAM" id="MobiDB-lite"/>
    </source>
</evidence>
<name>A0A4D6LQC5_VIGUN</name>
<proteinExistence type="predicted"/>
<accession>A0A4D6LQC5</accession>
<feature type="region of interest" description="Disordered" evidence="1">
    <location>
        <begin position="1"/>
        <end position="50"/>
    </location>
</feature>
<reference evidence="3 4" key="1">
    <citation type="submission" date="2019-04" db="EMBL/GenBank/DDBJ databases">
        <title>An improved genome assembly and genetic linkage map for asparagus bean, Vigna unguiculata ssp. sesquipedialis.</title>
        <authorList>
            <person name="Xia Q."/>
            <person name="Zhang R."/>
            <person name="Dong Y."/>
        </authorList>
    </citation>
    <scope>NUCLEOTIDE SEQUENCE [LARGE SCALE GENOMIC DNA]</scope>
    <source>
        <tissue evidence="3">Leaf</tissue>
    </source>
</reference>
<dbReference type="EMBL" id="CP039348">
    <property type="protein sequence ID" value="QCD90194.1"/>
    <property type="molecule type" value="Genomic_DNA"/>
</dbReference>
<dbReference type="AlphaFoldDB" id="A0A4D6LQC5"/>
<dbReference type="Proteomes" id="UP000501690">
    <property type="component" value="Linkage Group LG4"/>
</dbReference>
<protein>
    <submittedName>
        <fullName evidence="3">Uncharacterized protein</fullName>
    </submittedName>
</protein>
<evidence type="ECO:0000313" key="3">
    <source>
        <dbReference type="EMBL" id="QCD90194.1"/>
    </source>
</evidence>
<dbReference type="EMBL" id="CP039348">
    <property type="protein sequence ID" value="QCD90193.1"/>
    <property type="molecule type" value="Genomic_DNA"/>
</dbReference>
<evidence type="ECO:0000313" key="2">
    <source>
        <dbReference type="EMBL" id="QCD90193.1"/>
    </source>
</evidence>
<gene>
    <name evidence="2" type="ORF">DEO72_LG4g1148</name>
    <name evidence="3" type="ORF">DEO72_LG4g1149</name>
</gene>
<keyword evidence="4" id="KW-1185">Reference proteome</keyword>
<sequence>MGKSELRTEDDGVVVAASNGGRRRSQSRYGEGEDDNEGEPEAISVEPRWRRVEKPKLTMVAKEEEPCPTQVP</sequence>
<evidence type="ECO:0000313" key="4">
    <source>
        <dbReference type="Proteomes" id="UP000501690"/>
    </source>
</evidence>